<protein>
    <submittedName>
        <fullName evidence="2">Uncharacterized protein</fullName>
    </submittedName>
</protein>
<accession>A0A5A9NBC7</accession>
<proteinExistence type="predicted"/>
<keyword evidence="3" id="KW-1185">Reference proteome</keyword>
<organism evidence="2 3">
    <name type="scientific">Triplophysa tibetana</name>
    <dbReference type="NCBI Taxonomy" id="1572043"/>
    <lineage>
        <taxon>Eukaryota</taxon>
        <taxon>Metazoa</taxon>
        <taxon>Chordata</taxon>
        <taxon>Craniata</taxon>
        <taxon>Vertebrata</taxon>
        <taxon>Euteleostomi</taxon>
        <taxon>Actinopterygii</taxon>
        <taxon>Neopterygii</taxon>
        <taxon>Teleostei</taxon>
        <taxon>Ostariophysi</taxon>
        <taxon>Cypriniformes</taxon>
        <taxon>Nemacheilidae</taxon>
        <taxon>Triplophysa</taxon>
    </lineage>
</organism>
<sequence>MMICYEARPEESDRPYAESAVCCRLAGVAFYPLTCFTAIGQSSTAVKIHSIDRPSIFSIILRQEIPDDKLYLHQFLIGALMKGGAERKVSRGVPNFPRPFWRRRESEEPFSKQSVEDNLPSRGTMKEITQRTCQAPLDLPDSTSPVPIDLQATHSRFSHGTHTWPDCNRKTACTPSLCCARGVSVCRQMRLRCTWWRLLHMQSRDMLTPTIQSTDATVPSAALPQAPNGCRACHALILGDFVLGDII</sequence>
<reference evidence="2 3" key="1">
    <citation type="journal article" date="2019" name="Mol. Ecol. Resour.">
        <title>Chromosome-level genome assembly of Triplophysa tibetana, a fish adapted to the harsh high-altitude environment of the Tibetan Plateau.</title>
        <authorList>
            <person name="Yang X."/>
            <person name="Liu H."/>
            <person name="Ma Z."/>
            <person name="Zou Y."/>
            <person name="Zou M."/>
            <person name="Mao Y."/>
            <person name="Li X."/>
            <person name="Wang H."/>
            <person name="Chen T."/>
            <person name="Wang W."/>
            <person name="Yang R."/>
        </authorList>
    </citation>
    <scope>NUCLEOTIDE SEQUENCE [LARGE SCALE GENOMIC DNA]</scope>
    <source>
        <strain evidence="2">TTIB1903HZAU</strain>
        <tissue evidence="2">Muscle</tissue>
    </source>
</reference>
<evidence type="ECO:0000256" key="1">
    <source>
        <dbReference type="SAM" id="MobiDB-lite"/>
    </source>
</evidence>
<feature type="region of interest" description="Disordered" evidence="1">
    <location>
        <begin position="105"/>
        <end position="124"/>
    </location>
</feature>
<evidence type="ECO:0000313" key="2">
    <source>
        <dbReference type="EMBL" id="KAA0706628.1"/>
    </source>
</evidence>
<dbReference type="Proteomes" id="UP000324632">
    <property type="component" value="Chromosome 20"/>
</dbReference>
<name>A0A5A9NBC7_9TELE</name>
<dbReference type="AlphaFoldDB" id="A0A5A9NBC7"/>
<evidence type="ECO:0000313" key="3">
    <source>
        <dbReference type="Proteomes" id="UP000324632"/>
    </source>
</evidence>
<comment type="caution">
    <text evidence="2">The sequence shown here is derived from an EMBL/GenBank/DDBJ whole genome shotgun (WGS) entry which is preliminary data.</text>
</comment>
<gene>
    <name evidence="2" type="ORF">E1301_Tti014046</name>
</gene>
<dbReference type="EMBL" id="SOYY01000020">
    <property type="protein sequence ID" value="KAA0706628.1"/>
    <property type="molecule type" value="Genomic_DNA"/>
</dbReference>